<organism evidence="4 5">
    <name type="scientific">Candidatus Parabacteroides intestinipullorum</name>
    <dbReference type="NCBI Taxonomy" id="2838723"/>
    <lineage>
        <taxon>Bacteria</taxon>
        <taxon>Pseudomonadati</taxon>
        <taxon>Bacteroidota</taxon>
        <taxon>Bacteroidia</taxon>
        <taxon>Bacteroidales</taxon>
        <taxon>Tannerellaceae</taxon>
        <taxon>Parabacteroides</taxon>
    </lineage>
</organism>
<dbReference type="GO" id="GO:0046872">
    <property type="term" value="F:metal ion binding"/>
    <property type="evidence" value="ECO:0007669"/>
    <property type="project" value="InterPro"/>
</dbReference>
<dbReference type="InterPro" id="IPR011249">
    <property type="entry name" value="Metalloenz_LuxS/M16"/>
</dbReference>
<dbReference type="SUPFAM" id="SSF63411">
    <property type="entry name" value="LuxS/MPP-like metallohydrolase"/>
    <property type="match status" value="4"/>
</dbReference>
<comment type="similarity">
    <text evidence="1">Belongs to the peptidase M16 family.</text>
</comment>
<feature type="domain" description="Peptidase M16 N-terminal" evidence="2">
    <location>
        <begin position="35"/>
        <end position="80"/>
    </location>
</feature>
<evidence type="ECO:0000259" key="2">
    <source>
        <dbReference type="Pfam" id="PF00675"/>
    </source>
</evidence>
<comment type="caution">
    <text evidence="4">The sequence shown here is derived from an EMBL/GenBank/DDBJ whole genome shotgun (WGS) entry which is preliminary data.</text>
</comment>
<dbReference type="EMBL" id="DXEL01000074">
    <property type="protein sequence ID" value="HIX75510.1"/>
    <property type="molecule type" value="Genomic_DNA"/>
</dbReference>
<feature type="domain" description="Peptidase M16 C-terminal" evidence="3">
    <location>
        <begin position="238"/>
        <end position="409"/>
    </location>
</feature>
<dbReference type="PANTHER" id="PTHR11851:SF49">
    <property type="entry name" value="MITOCHONDRIAL-PROCESSING PEPTIDASE SUBUNIT ALPHA"/>
    <property type="match status" value="1"/>
</dbReference>
<reference evidence="4" key="1">
    <citation type="journal article" date="2021" name="PeerJ">
        <title>Extensive microbial diversity within the chicken gut microbiome revealed by metagenomics and culture.</title>
        <authorList>
            <person name="Gilroy R."/>
            <person name="Ravi A."/>
            <person name="Getino M."/>
            <person name="Pursley I."/>
            <person name="Horton D.L."/>
            <person name="Alikhan N.F."/>
            <person name="Baker D."/>
            <person name="Gharbi K."/>
            <person name="Hall N."/>
            <person name="Watson M."/>
            <person name="Adriaenssens E.M."/>
            <person name="Foster-Nyarko E."/>
            <person name="Jarju S."/>
            <person name="Secka A."/>
            <person name="Antonio M."/>
            <person name="Oren A."/>
            <person name="Chaudhuri R.R."/>
            <person name="La Ragione R."/>
            <person name="Hildebrand F."/>
            <person name="Pallen M.J."/>
        </authorList>
    </citation>
    <scope>NUCLEOTIDE SEQUENCE</scope>
    <source>
        <strain evidence="4">ChiGjej6B6-14162</strain>
    </source>
</reference>
<gene>
    <name evidence="4" type="ORF">H9977_10830</name>
</gene>
<dbReference type="PANTHER" id="PTHR11851">
    <property type="entry name" value="METALLOPROTEASE"/>
    <property type="match status" value="1"/>
</dbReference>
<proteinExistence type="inferred from homology"/>
<feature type="domain" description="Peptidase M16 C-terminal" evidence="3">
    <location>
        <begin position="733"/>
        <end position="865"/>
    </location>
</feature>
<evidence type="ECO:0000313" key="5">
    <source>
        <dbReference type="Proteomes" id="UP000886740"/>
    </source>
</evidence>
<reference evidence="4" key="2">
    <citation type="submission" date="2021-04" db="EMBL/GenBank/DDBJ databases">
        <authorList>
            <person name="Gilroy R."/>
        </authorList>
    </citation>
    <scope>NUCLEOTIDE SEQUENCE</scope>
    <source>
        <strain evidence="4">ChiGjej6B6-14162</strain>
    </source>
</reference>
<accession>A0A9D1XAA8</accession>
<evidence type="ECO:0000259" key="3">
    <source>
        <dbReference type="Pfam" id="PF05193"/>
    </source>
</evidence>
<dbReference type="InterPro" id="IPR011765">
    <property type="entry name" value="Pept_M16_N"/>
</dbReference>
<dbReference type="InterPro" id="IPR007863">
    <property type="entry name" value="Peptidase_M16_C"/>
</dbReference>
<sequence>MNSSFPDEINEAQGLNVRPGALDVEVVELDNGLTVWLNEDHSQPKIMGAVVVKAGAKETPDTGIAHYFEHMMFKGTDKIGTINYTAEKAILDVIFGKYEALSMTDDPEERARLLRIINELSAKAAEYVIPNEFDQMISSFGGTEMNAVTSYDYTFYFNSFAPQYLSHWAELNSERLLNPVFRMFQSEMETVYEERRRYNDTISHAAIEELTKRYFYPHPYAYPVIGSMKYLRNPNVVEMRKFFERYYVASNMGLILSGDFDKATALPIIRSTFSRLRKGRVPKAEVVELPDFNGKETVTIRMPLPFLRVMALGFRGASNRNSDLTALNVAVRMLNNSNGTGYLDRLTMEHKVKGAMVLNKNMNEAGMLGVLVLPKNWLQSYGAAEKLVWKQIDRLKSGDFTDEFFQSLKLELKRERESLLESIDSRAETMMRVFSEGKSWQAYLDGVRRIDSLTREEVMEVVRKYFSSENYLYAVKKTGANPTDKGNVPTLSPIVPKNQDRLSDYRKHLEELPVKKRAIRLLDFKKDVRVTPLSDLVTLYTSPNPVNEIFSLTLAFGIGDLECRQAPLLAAYLPFLGTETMDFETFRRKLQTLGSTLGVTSSDSDFLITVHGFDRYFAENMTLLGEFLAHPKADEKKMKLLLDEEKVTVQSWPSSSESLGRILFEKIKFGDESRFLTKLSAKDIKKLKGEDLLATLRRIMTVACGIHYCGQTKPEVVAEQVRRVIPIEQVTVPSNSPYVRTLEQYDKPSVFFVNKGNISQSIIYAYSNIGPLADVRARFVARLFNAYFGDDTASLLFQEIREFRSFAYQVDGGIIMPPFIHREKSAYFYMWLSTRSDKAVDSMRVFEELVRQLPLDERRLEQVKKHLRHGLSNDYPAYRALSLRVAGMIRDGFKEDPNKLFLEEMERITIEDIQAFYETYIRDSIRVYAVVANQKDLDLKQMEEFGEIMKLAGKNLYR</sequence>
<dbReference type="Gene3D" id="3.30.830.10">
    <property type="entry name" value="Metalloenzyme, LuxS/M16 peptidase-like"/>
    <property type="match status" value="4"/>
</dbReference>
<evidence type="ECO:0000313" key="4">
    <source>
        <dbReference type="EMBL" id="HIX75510.1"/>
    </source>
</evidence>
<evidence type="ECO:0000256" key="1">
    <source>
        <dbReference type="ARBA" id="ARBA00007261"/>
    </source>
</evidence>
<name>A0A9D1XAA8_9BACT</name>
<dbReference type="Proteomes" id="UP000886740">
    <property type="component" value="Unassembled WGS sequence"/>
</dbReference>
<protein>
    <submittedName>
        <fullName evidence="4">Insulinase family protein</fullName>
    </submittedName>
</protein>
<dbReference type="InterPro" id="IPR050361">
    <property type="entry name" value="MPP/UQCRC_Complex"/>
</dbReference>
<dbReference type="Pfam" id="PF00675">
    <property type="entry name" value="Peptidase_M16"/>
    <property type="match status" value="1"/>
</dbReference>
<dbReference type="Pfam" id="PF05193">
    <property type="entry name" value="Peptidase_M16_C"/>
    <property type="match status" value="2"/>
</dbReference>
<dbReference type="AlphaFoldDB" id="A0A9D1XAA8"/>